<proteinExistence type="predicted"/>
<evidence type="ECO:0000313" key="2">
    <source>
        <dbReference type="Proteomes" id="UP000198629"/>
    </source>
</evidence>
<dbReference type="RefSeq" id="WP_091472087.1">
    <property type="nucleotide sequence ID" value="NZ_FNFX01000004.1"/>
</dbReference>
<dbReference type="STRING" id="492660.SAMN05192566_2083"/>
<evidence type="ECO:0000313" key="1">
    <source>
        <dbReference type="EMBL" id="SDK69376.1"/>
    </source>
</evidence>
<dbReference type="AlphaFoldDB" id="A0A1G9DZU2"/>
<sequence length="200" mass="22744">MKIRINPVAAFDTLFIANQLQKKNGSFSIPELHIFGYLACLLWLYREQPIADWEYNFVGTELGAPFSQDMDTAANDFLEVSLFYRSHERLQITDLGIQKLINYEKFTLNKKRTEYLYAACSSTLALSVGMVCTALSNEPELKRSNATPASRLLLEELARSQLYDQFSILHTAFYGRSDDLRLPAVTWLSALYSSSMSELA</sequence>
<dbReference type="EMBL" id="FNFX01000004">
    <property type="protein sequence ID" value="SDK69376.1"/>
    <property type="molecule type" value="Genomic_DNA"/>
</dbReference>
<dbReference type="Proteomes" id="UP000198629">
    <property type="component" value="Unassembled WGS sequence"/>
</dbReference>
<organism evidence="1 2">
    <name type="scientific">Methylophilus rhizosphaerae</name>
    <dbReference type="NCBI Taxonomy" id="492660"/>
    <lineage>
        <taxon>Bacteria</taxon>
        <taxon>Pseudomonadati</taxon>
        <taxon>Pseudomonadota</taxon>
        <taxon>Betaproteobacteria</taxon>
        <taxon>Nitrosomonadales</taxon>
        <taxon>Methylophilaceae</taxon>
        <taxon>Methylophilus</taxon>
    </lineage>
</organism>
<keyword evidence="2" id="KW-1185">Reference proteome</keyword>
<protein>
    <submittedName>
        <fullName evidence="1">Uncharacterized protein</fullName>
    </submittedName>
</protein>
<name>A0A1G9DZU2_9PROT</name>
<accession>A0A1G9DZU2</accession>
<gene>
    <name evidence="1" type="ORF">SAMN05192566_2083</name>
</gene>
<reference evidence="2" key="1">
    <citation type="submission" date="2016-10" db="EMBL/GenBank/DDBJ databases">
        <authorList>
            <person name="Varghese N."/>
            <person name="Submissions S."/>
        </authorList>
    </citation>
    <scope>NUCLEOTIDE SEQUENCE [LARGE SCALE GENOMIC DNA]</scope>
    <source>
        <strain evidence="2">CBMB127</strain>
    </source>
</reference>
<dbReference type="OrthoDB" id="5177995at2"/>